<dbReference type="PIRSF" id="PIRSF005096">
    <property type="entry name" value="GALM"/>
    <property type="match status" value="1"/>
</dbReference>
<accession>A0A1A9ETU7</accession>
<evidence type="ECO:0000256" key="1">
    <source>
        <dbReference type="ARBA" id="ARBA00005028"/>
    </source>
</evidence>
<dbReference type="EMBL" id="CP015839">
    <property type="protein sequence ID" value="ANG61078.1"/>
    <property type="molecule type" value="Genomic_DNA"/>
</dbReference>
<dbReference type="SUPFAM" id="SSF74650">
    <property type="entry name" value="Galactose mutarotase-like"/>
    <property type="match status" value="1"/>
</dbReference>
<comment type="similarity">
    <text evidence="2 5">Belongs to the aldose epimerase family.</text>
</comment>
<dbReference type="InterPro" id="IPR047215">
    <property type="entry name" value="Galactose_mutarotase-like"/>
</dbReference>
<dbReference type="InterPro" id="IPR008183">
    <property type="entry name" value="Aldose_1/G6P_1-epimerase"/>
</dbReference>
<feature type="active site" description="Proton donor" evidence="6">
    <location>
        <position position="181"/>
    </location>
</feature>
<dbReference type="Pfam" id="PF01263">
    <property type="entry name" value="Aldose_epim"/>
    <property type="match status" value="1"/>
</dbReference>
<comment type="catalytic activity">
    <reaction evidence="5">
        <text>alpha-D-glucose = beta-D-glucose</text>
        <dbReference type="Rhea" id="RHEA:10264"/>
        <dbReference type="ChEBI" id="CHEBI:15903"/>
        <dbReference type="ChEBI" id="CHEBI:17925"/>
        <dbReference type="EC" id="5.1.3.3"/>
    </reaction>
</comment>
<keyword evidence="10" id="KW-1185">Reference proteome</keyword>
<reference evidence="9 10" key="2">
    <citation type="journal article" date="2018" name="Int. J. Syst. Evol. Microbiol.">
        <title>Marinobacterium aestuarii sp. nov., a benzene-degrading marine bacterium isolated from estuary sediment.</title>
        <authorList>
            <person name="Bae S.S."/>
            <person name="Jung J."/>
            <person name="Chung D."/>
            <person name="Baek K."/>
        </authorList>
    </citation>
    <scope>NUCLEOTIDE SEQUENCE [LARGE SCALE GENOMIC DNA]</scope>
    <source>
        <strain evidence="9 10">ST58-10</strain>
    </source>
</reference>
<comment type="pathway">
    <text evidence="1 5">Carbohydrate metabolism; hexose metabolism.</text>
</comment>
<evidence type="ECO:0000256" key="3">
    <source>
        <dbReference type="ARBA" id="ARBA00023235"/>
    </source>
</evidence>
<feature type="binding site" evidence="7">
    <location>
        <position position="243"/>
    </location>
    <ligand>
        <name>beta-D-galactose</name>
        <dbReference type="ChEBI" id="CHEBI:27667"/>
    </ligand>
</feature>
<dbReference type="AlphaFoldDB" id="A0A1A9ETU7"/>
<dbReference type="UniPathway" id="UPA00242"/>
<dbReference type="GO" id="GO:0004034">
    <property type="term" value="F:aldose 1-epimerase activity"/>
    <property type="evidence" value="ECO:0007669"/>
    <property type="project" value="UniProtKB-EC"/>
</dbReference>
<evidence type="ECO:0000313" key="9">
    <source>
        <dbReference type="EMBL" id="ANG61078.1"/>
    </source>
</evidence>
<dbReference type="PANTHER" id="PTHR10091">
    <property type="entry name" value="ALDOSE-1-EPIMERASE"/>
    <property type="match status" value="1"/>
</dbReference>
<sequence length="345" mass="37821">MPVAKVALVSKTEVFGYLKSGAAVQRHWLRQGRLRAAILTYGATLQDLRLEGAAHPLVLGANELEPYLGDMSYFGANVGRVANRLAGGQVQIDGNKHVLQLDAGEKHLLHGGQDGLHTQLWRIIQADDARITLGLRLADGHMGFPGNLDIRLSYRIIAPATLQLEIEARTDVATLCNIAHHSYFNLDGSPDILDHQLQIDAQHYLPVDSELIPSGEIAPVQGSRFDFRNARPLRSTEPCLGYDHCFCLSRAVQPLRPVARLYSPKSGIRLRLDTTEPGLQIYDGGHINAPAQHSISQAAYGPHAGLALEAQRWPDAPHHPAFPSIALAPDELYRQTTAWHFEGPA</sequence>
<proteinExistence type="inferred from homology"/>
<dbReference type="NCBIfam" id="NF008277">
    <property type="entry name" value="PRK11055.1"/>
    <property type="match status" value="1"/>
</dbReference>
<dbReference type="STRING" id="1821621.A8C75_00480"/>
<evidence type="ECO:0000256" key="7">
    <source>
        <dbReference type="PIRSR" id="PIRSR005096-2"/>
    </source>
</evidence>
<feature type="active site" description="Proton acceptor" evidence="6">
    <location>
        <position position="309"/>
    </location>
</feature>
<dbReference type="CDD" id="cd09019">
    <property type="entry name" value="galactose_mutarotase_like"/>
    <property type="match status" value="1"/>
</dbReference>
<evidence type="ECO:0000313" key="10">
    <source>
        <dbReference type="Proteomes" id="UP000078070"/>
    </source>
</evidence>
<dbReference type="KEGG" id="mars:A8C75_00480"/>
<dbReference type="GO" id="GO:0030246">
    <property type="term" value="F:carbohydrate binding"/>
    <property type="evidence" value="ECO:0007669"/>
    <property type="project" value="InterPro"/>
</dbReference>
<protein>
    <recommendedName>
        <fullName evidence="5">Aldose 1-epimerase</fullName>
        <ecNumber evidence="5">5.1.3.3</ecNumber>
    </recommendedName>
</protein>
<dbReference type="InterPro" id="IPR014718">
    <property type="entry name" value="GH-type_carb-bd"/>
</dbReference>
<keyword evidence="4 5" id="KW-0119">Carbohydrate metabolism</keyword>
<organism evidence="9 10">
    <name type="scientific">Marinobacterium aestuarii</name>
    <dbReference type="NCBI Taxonomy" id="1821621"/>
    <lineage>
        <taxon>Bacteria</taxon>
        <taxon>Pseudomonadati</taxon>
        <taxon>Pseudomonadota</taxon>
        <taxon>Gammaproteobacteria</taxon>
        <taxon>Oceanospirillales</taxon>
        <taxon>Oceanospirillaceae</taxon>
        <taxon>Marinobacterium</taxon>
    </lineage>
</organism>
<keyword evidence="3 5" id="KW-0413">Isomerase</keyword>
<evidence type="ECO:0000256" key="6">
    <source>
        <dbReference type="PIRSR" id="PIRSR005096-1"/>
    </source>
</evidence>
<reference evidence="10" key="1">
    <citation type="submission" date="2016-05" db="EMBL/GenBank/DDBJ databases">
        <authorList>
            <person name="Baek K."/>
            <person name="Yang S.-J."/>
        </authorList>
    </citation>
    <scope>NUCLEOTIDE SEQUENCE [LARGE SCALE GENOMIC DNA]</scope>
    <source>
        <strain evidence="10">ST58-10</strain>
    </source>
</reference>
<feature type="binding site" evidence="8">
    <location>
        <begin position="83"/>
        <end position="84"/>
    </location>
    <ligand>
        <name>beta-D-galactose</name>
        <dbReference type="ChEBI" id="CHEBI:27667"/>
    </ligand>
</feature>
<feature type="binding site" evidence="8">
    <location>
        <begin position="181"/>
        <end position="183"/>
    </location>
    <ligand>
        <name>beta-D-galactose</name>
        <dbReference type="ChEBI" id="CHEBI:27667"/>
    </ligand>
</feature>
<evidence type="ECO:0000256" key="4">
    <source>
        <dbReference type="ARBA" id="ARBA00023277"/>
    </source>
</evidence>
<gene>
    <name evidence="9" type="ORF">A8C75_00480</name>
</gene>
<dbReference type="PANTHER" id="PTHR10091:SF49">
    <property type="entry name" value="ALDOSE 1-EPIMERASE"/>
    <property type="match status" value="1"/>
</dbReference>
<evidence type="ECO:0000256" key="5">
    <source>
        <dbReference type="PIRNR" id="PIRNR005096"/>
    </source>
</evidence>
<evidence type="ECO:0000256" key="2">
    <source>
        <dbReference type="ARBA" id="ARBA00006206"/>
    </source>
</evidence>
<dbReference type="Gene3D" id="2.70.98.10">
    <property type="match status" value="1"/>
</dbReference>
<dbReference type="GO" id="GO:0033499">
    <property type="term" value="P:galactose catabolic process via UDP-galactose, Leloir pathway"/>
    <property type="evidence" value="ECO:0007669"/>
    <property type="project" value="TreeGrafter"/>
</dbReference>
<dbReference type="InterPro" id="IPR011013">
    <property type="entry name" value="Gal_mutarotase_sf_dom"/>
</dbReference>
<evidence type="ECO:0000256" key="8">
    <source>
        <dbReference type="PIRSR" id="PIRSR005096-3"/>
    </source>
</evidence>
<dbReference type="GO" id="GO:0006006">
    <property type="term" value="P:glucose metabolic process"/>
    <property type="evidence" value="ECO:0007669"/>
    <property type="project" value="TreeGrafter"/>
</dbReference>
<dbReference type="Proteomes" id="UP000078070">
    <property type="component" value="Chromosome"/>
</dbReference>
<dbReference type="OrthoDB" id="9779408at2"/>
<name>A0A1A9ETU7_9GAMM</name>
<dbReference type="InterPro" id="IPR015443">
    <property type="entry name" value="Aldose_1-epimerase"/>
</dbReference>
<dbReference type="EC" id="5.1.3.3" evidence="5"/>